<keyword evidence="2" id="KW-1185">Reference proteome</keyword>
<accession>A0A0D6PIR9</accession>
<organism evidence="1 2">
    <name type="scientific">Acidocella aminolytica 101 = DSM 11237</name>
    <dbReference type="NCBI Taxonomy" id="1120923"/>
    <lineage>
        <taxon>Bacteria</taxon>
        <taxon>Pseudomonadati</taxon>
        <taxon>Pseudomonadota</taxon>
        <taxon>Alphaproteobacteria</taxon>
        <taxon>Acetobacterales</taxon>
        <taxon>Acidocellaceae</taxon>
        <taxon>Acidocella</taxon>
    </lineage>
</organism>
<dbReference type="EMBL" id="BANC01000106">
    <property type="protein sequence ID" value="GAN81650.1"/>
    <property type="molecule type" value="Genomic_DNA"/>
</dbReference>
<evidence type="ECO:0000313" key="2">
    <source>
        <dbReference type="Proteomes" id="UP000032668"/>
    </source>
</evidence>
<name>A0A0D6PIR9_9PROT</name>
<gene>
    <name evidence="1" type="ORF">Aam_108_021</name>
</gene>
<comment type="caution">
    <text evidence="1">The sequence shown here is derived from an EMBL/GenBank/DDBJ whole genome shotgun (WGS) entry which is preliminary data.</text>
</comment>
<evidence type="ECO:0000313" key="1">
    <source>
        <dbReference type="EMBL" id="GAN81650.1"/>
    </source>
</evidence>
<dbReference type="AlphaFoldDB" id="A0A0D6PIR9"/>
<protein>
    <submittedName>
        <fullName evidence="1">Uncharacterized protein</fullName>
    </submittedName>
</protein>
<dbReference type="Proteomes" id="UP000032668">
    <property type="component" value="Unassembled WGS sequence"/>
</dbReference>
<sequence length="71" mass="7881">MHAAYVADTIAFLTKPALASATIDQAIDAYVRFTWVATDGVYGISKMKKASPWTRQTFARSGFQSLVQRPR</sequence>
<proteinExistence type="predicted"/>
<reference evidence="1 2" key="1">
    <citation type="submission" date="2012-11" db="EMBL/GenBank/DDBJ databases">
        <title>Whole genome sequence of Acidocella aminolytica 101 = DSM 11237.</title>
        <authorList>
            <person name="Azuma Y."/>
            <person name="Higashiura N."/>
            <person name="Hirakawa H."/>
            <person name="Matsushita K."/>
        </authorList>
    </citation>
    <scope>NUCLEOTIDE SEQUENCE [LARGE SCALE GENOMIC DNA]</scope>
    <source>
        <strain evidence="2">101 / DSM 11237</strain>
    </source>
</reference>